<accession>A0A641AH67</accession>
<dbReference type="AlphaFoldDB" id="A0A641AH67"/>
<dbReference type="Proteomes" id="UP001515100">
    <property type="component" value="Unassembled WGS sequence"/>
</dbReference>
<dbReference type="OrthoDB" id="3746994at2"/>
<comment type="caution">
    <text evidence="2">The sequence shown here is derived from an EMBL/GenBank/DDBJ whole genome shotgun (WGS) entry which is preliminary data.</text>
</comment>
<protein>
    <recommendedName>
        <fullName evidence="4">Nitrate/nitrite sensing protein domain-containing protein</fullName>
    </recommendedName>
</protein>
<name>A0A641AH67_9ACTN</name>
<dbReference type="RefSeq" id="WP_129185907.1">
    <property type="nucleotide sequence ID" value="NZ_JAGIOG010000001.1"/>
</dbReference>
<organism evidence="2 3">
    <name type="scientific">Aeromicrobium fastidiosum</name>
    <dbReference type="NCBI Taxonomy" id="52699"/>
    <lineage>
        <taxon>Bacteria</taxon>
        <taxon>Bacillati</taxon>
        <taxon>Actinomycetota</taxon>
        <taxon>Actinomycetes</taxon>
        <taxon>Propionibacteriales</taxon>
        <taxon>Nocardioidaceae</taxon>
        <taxon>Aeromicrobium</taxon>
    </lineage>
</organism>
<keyword evidence="3" id="KW-1185">Reference proteome</keyword>
<keyword evidence="1" id="KW-0472">Membrane</keyword>
<keyword evidence="1" id="KW-0812">Transmembrane</keyword>
<gene>
    <name evidence="2" type="ORF">ESP62_018815</name>
</gene>
<evidence type="ECO:0000313" key="2">
    <source>
        <dbReference type="EMBL" id="KAA1372456.1"/>
    </source>
</evidence>
<evidence type="ECO:0008006" key="4">
    <source>
        <dbReference type="Google" id="ProtNLM"/>
    </source>
</evidence>
<proteinExistence type="predicted"/>
<evidence type="ECO:0000313" key="3">
    <source>
        <dbReference type="Proteomes" id="UP001515100"/>
    </source>
</evidence>
<evidence type="ECO:0000256" key="1">
    <source>
        <dbReference type="SAM" id="Phobius"/>
    </source>
</evidence>
<sequence>MTSRSRLVLMFVPVVVTVVLAAVVGALVVVQDQRQGQQVAAADRAAEDFVSDVGTFRGDVARELGKVEATDPATLRAALTGAVAEPPRLAGAPDLGVEQSEKYARARETERTFLEPYERLSRELRRAEVALTFVEAARDALRLRATDYVGFGPLGDSAAVRSRLVPAFVQARDSFSAVRVPKGQTALAGTVRAALQHVIDEATTLAASIDANRSFSFSYAEEFSAALVAVDDYATTVQGDVTEAVNALS</sequence>
<reference evidence="2" key="1">
    <citation type="submission" date="2019-09" db="EMBL/GenBank/DDBJ databases">
        <authorList>
            <person name="Li J."/>
        </authorList>
    </citation>
    <scope>NUCLEOTIDE SEQUENCE [LARGE SCALE GENOMIC DNA]</scope>
    <source>
        <strain evidence="2">NRBC 14897</strain>
    </source>
</reference>
<dbReference type="EMBL" id="SDPP02000007">
    <property type="protein sequence ID" value="KAA1372456.1"/>
    <property type="molecule type" value="Genomic_DNA"/>
</dbReference>
<keyword evidence="1" id="KW-1133">Transmembrane helix</keyword>
<feature type="transmembrane region" description="Helical" evidence="1">
    <location>
        <begin position="7"/>
        <end position="30"/>
    </location>
</feature>